<evidence type="ECO:0008006" key="3">
    <source>
        <dbReference type="Google" id="ProtNLM"/>
    </source>
</evidence>
<dbReference type="Proteomes" id="UP000321323">
    <property type="component" value="Chromosome"/>
</dbReference>
<keyword evidence="2" id="KW-1185">Reference proteome</keyword>
<organism evidence="1 2">
    <name type="scientific">[Empedobacter] haloabium</name>
    <dbReference type="NCBI Taxonomy" id="592317"/>
    <lineage>
        <taxon>Bacteria</taxon>
        <taxon>Pseudomonadati</taxon>
        <taxon>Pseudomonadota</taxon>
        <taxon>Betaproteobacteria</taxon>
        <taxon>Burkholderiales</taxon>
        <taxon>Oxalobacteraceae</taxon>
        <taxon>Telluria group</taxon>
        <taxon>Telluria group incertae sedis</taxon>
    </lineage>
</organism>
<reference evidence="1 2" key="1">
    <citation type="journal article" date="2019" name="Int. J. Syst. Evol. Microbiol.">
        <title>The Draft Whole-Genome Sequence of the Antibiotic Producer Empedobacter haloabium ATCC 31962 Provides Indications for Its Taxonomic Reclassification.</title>
        <authorList>
            <person name="Miess H."/>
            <person name="Arlt P."/>
            <person name="Apel A.K."/>
            <person name="Weber T."/>
            <person name="Nieselt K."/>
            <person name="Hanssen F."/>
            <person name="Czemmel S."/>
            <person name="Nahnsen S."/>
            <person name="Gross H."/>
        </authorList>
    </citation>
    <scope>NUCLEOTIDE SEQUENCE [LARGE SCALE GENOMIC DNA]</scope>
    <source>
        <strain evidence="1 2">ATCC 31962</strain>
    </source>
</reference>
<accession>A0ABZ1URX4</accession>
<evidence type="ECO:0000313" key="1">
    <source>
        <dbReference type="EMBL" id="WUR15074.1"/>
    </source>
</evidence>
<name>A0ABZ1URX4_9BURK</name>
<protein>
    <recommendedName>
        <fullName evidence="3">Lipoprotein</fullName>
    </recommendedName>
</protein>
<proteinExistence type="predicted"/>
<dbReference type="EMBL" id="CP136508">
    <property type="protein sequence ID" value="WUR15074.1"/>
    <property type="molecule type" value="Genomic_DNA"/>
</dbReference>
<evidence type="ECO:0000313" key="2">
    <source>
        <dbReference type="Proteomes" id="UP000321323"/>
    </source>
</evidence>
<gene>
    <name evidence="1" type="ORF">E7V67_008195</name>
</gene>
<dbReference type="PROSITE" id="PS51257">
    <property type="entry name" value="PROKAR_LIPOPROTEIN"/>
    <property type="match status" value="1"/>
</dbReference>
<sequence>MRALSVHPAFPSLLRHCWRLALVALLLAGLTGCAGQRRLDEVREFAALAPTLTSYAELSQRYRDTYQREQPYLSAAADQRERAIDEKRRDAYPDFIAIGQAVVAYMRALGTLAGGEQFSVDDQLKGAATGIKAWPDAGITDRHVSAYAGLTRLLARLVGAREQDKAVQALLREGYEPMQASLDAMSTVLRHYDKTHDNERAIVLGTLDVETAFADTPKDRLLAVLAKAHRQDKASEYRLLGLRHTLAARHVHEIQTRHQALVQGLDGAAASVRVATPAPPSTATGAQP</sequence>